<keyword evidence="2" id="KW-1185">Reference proteome</keyword>
<gene>
    <name evidence="1" type="ordered locus">Ldb0476</name>
</gene>
<dbReference type="HOGENOM" id="CLU_2233072_0_0_9"/>
<evidence type="ECO:0000313" key="2">
    <source>
        <dbReference type="Proteomes" id="UP000001259"/>
    </source>
</evidence>
<dbReference type="AlphaFoldDB" id="Q1GBE7"/>
<sequence>MYQVLYQVDGDAEGGHEDVSPLTAPDIAFMTKVLGMNLTAIWVRLMIGRFSGQALVKASHEGTTYHDAIYRAHFPYADYHLTNQKSVPATVIGAQIERANKGSEQ</sequence>
<evidence type="ECO:0008006" key="3">
    <source>
        <dbReference type="Google" id="ProtNLM"/>
    </source>
</evidence>
<reference evidence="1 2" key="1">
    <citation type="journal article" date="2006" name="Proc. Natl. Acad. Sci. U.S.A.">
        <title>The complete genome sequence of Lactobacillus bulgaricus reveals extensive and ongoing reductive evolution.</title>
        <authorList>
            <person name="van de Guchte M."/>
            <person name="Penaud S."/>
            <person name="Grimaldi C."/>
            <person name="Barbe V."/>
            <person name="Bryson K."/>
            <person name="Nicolas P."/>
            <person name="Robert C."/>
            <person name="Oztas S."/>
            <person name="Mangenot S."/>
            <person name="Couloux A."/>
            <person name="Loux V."/>
            <person name="Dervyn R."/>
            <person name="Bossy R."/>
            <person name="Bolotin A."/>
            <person name="Batto J.-M."/>
            <person name="Walunas T."/>
            <person name="Gibrat J.-F."/>
            <person name="Bessieres P."/>
            <person name="Weissenbach J."/>
            <person name="Ehrlich S.D."/>
            <person name="Maguin E."/>
        </authorList>
    </citation>
    <scope>NUCLEOTIDE SEQUENCE [LARGE SCALE GENOMIC DNA]</scope>
    <source>
        <strain evidence="2">ATCC 11842 / DSM 20081 / BCRC 10696 / JCM 1002 / NBRC 13953 / NCIMB 11778 / NCTC 12712 / WDCM 00102 / Lb 14</strain>
    </source>
</reference>
<dbReference type="KEGG" id="ldb:Ldb0476"/>
<dbReference type="PATRIC" id="fig|390333.13.peg.319"/>
<organism evidence="1 2">
    <name type="scientific">Lactobacillus delbrueckii subsp. bulgaricus (strain ATCC 11842 / DSM 20081 / BCRC 10696 / JCM 1002 / NBRC 13953 / NCIMB 11778 / NCTC 12712 / WDCM 00102 / Lb 14)</name>
    <dbReference type="NCBI Taxonomy" id="390333"/>
    <lineage>
        <taxon>Bacteria</taxon>
        <taxon>Bacillati</taxon>
        <taxon>Bacillota</taxon>
        <taxon>Bacilli</taxon>
        <taxon>Lactobacillales</taxon>
        <taxon>Lactobacillaceae</taxon>
        <taxon>Lactobacillus</taxon>
    </lineage>
</organism>
<name>Q1GBE7_LACDA</name>
<evidence type="ECO:0000313" key="1">
    <source>
        <dbReference type="EMBL" id="CAI97307.1"/>
    </source>
</evidence>
<dbReference type="Proteomes" id="UP000001259">
    <property type="component" value="Chromosome"/>
</dbReference>
<proteinExistence type="predicted"/>
<dbReference type="STRING" id="390333.Ldb0476"/>
<dbReference type="EMBL" id="CR954253">
    <property type="protein sequence ID" value="CAI97307.1"/>
    <property type="molecule type" value="Genomic_DNA"/>
</dbReference>
<dbReference type="BioCyc" id="LDEL390333:LDB_RS02035-MONOMER"/>
<accession>Q1GBE7</accession>
<dbReference type="RefSeq" id="WP_011543671.1">
    <property type="nucleotide sequence ID" value="NC_008054.1"/>
</dbReference>
<protein>
    <recommendedName>
        <fullName evidence="3">Carbamoyl-phosphate synthase</fullName>
    </recommendedName>
</protein>